<evidence type="ECO:0000313" key="3">
    <source>
        <dbReference type="Proteomes" id="UP001285441"/>
    </source>
</evidence>
<feature type="chain" id="PRO_5041945640" description="Secreted protein" evidence="1">
    <location>
        <begin position="26"/>
        <end position="84"/>
    </location>
</feature>
<dbReference type="Proteomes" id="UP001285441">
    <property type="component" value="Unassembled WGS sequence"/>
</dbReference>
<evidence type="ECO:0008006" key="4">
    <source>
        <dbReference type="Google" id="ProtNLM"/>
    </source>
</evidence>
<dbReference type="EMBL" id="JAULSW010000003">
    <property type="protein sequence ID" value="KAK3387529.1"/>
    <property type="molecule type" value="Genomic_DNA"/>
</dbReference>
<accession>A0AAE0NTQ7</accession>
<organism evidence="2 3">
    <name type="scientific">Podospora didyma</name>
    <dbReference type="NCBI Taxonomy" id="330526"/>
    <lineage>
        <taxon>Eukaryota</taxon>
        <taxon>Fungi</taxon>
        <taxon>Dikarya</taxon>
        <taxon>Ascomycota</taxon>
        <taxon>Pezizomycotina</taxon>
        <taxon>Sordariomycetes</taxon>
        <taxon>Sordariomycetidae</taxon>
        <taxon>Sordariales</taxon>
        <taxon>Podosporaceae</taxon>
        <taxon>Podospora</taxon>
    </lineage>
</organism>
<reference evidence="2" key="2">
    <citation type="submission" date="2023-06" db="EMBL/GenBank/DDBJ databases">
        <authorList>
            <consortium name="Lawrence Berkeley National Laboratory"/>
            <person name="Haridas S."/>
            <person name="Hensen N."/>
            <person name="Bonometti L."/>
            <person name="Westerberg I."/>
            <person name="Brannstrom I.O."/>
            <person name="Guillou S."/>
            <person name="Cros-Aarteil S."/>
            <person name="Calhoun S."/>
            <person name="Kuo A."/>
            <person name="Mondo S."/>
            <person name="Pangilinan J."/>
            <person name="Riley R."/>
            <person name="LaButti K."/>
            <person name="Andreopoulos B."/>
            <person name="Lipzen A."/>
            <person name="Chen C."/>
            <person name="Yanf M."/>
            <person name="Daum C."/>
            <person name="Ng V."/>
            <person name="Clum A."/>
            <person name="Steindorff A."/>
            <person name="Ohm R."/>
            <person name="Martin F."/>
            <person name="Silar P."/>
            <person name="Natvig D."/>
            <person name="Lalanne C."/>
            <person name="Gautier V."/>
            <person name="Ament-velasquez S.L."/>
            <person name="Kruys A."/>
            <person name="Hutchinson M.I."/>
            <person name="Powell A.J."/>
            <person name="Barry K."/>
            <person name="Miller A.N."/>
            <person name="Grigoriev I.V."/>
            <person name="Debuchy R."/>
            <person name="Gladieux P."/>
            <person name="Thoren M.H."/>
            <person name="Johannesson H."/>
        </authorList>
    </citation>
    <scope>NUCLEOTIDE SEQUENCE</scope>
    <source>
        <strain evidence="2">CBS 232.78</strain>
    </source>
</reference>
<dbReference type="AlphaFoldDB" id="A0AAE0NTQ7"/>
<gene>
    <name evidence="2" type="ORF">B0H63DRAFT_159194</name>
</gene>
<keyword evidence="3" id="KW-1185">Reference proteome</keyword>
<keyword evidence="1" id="KW-0732">Signal</keyword>
<sequence>MRRPIIIASLAFLIVHMRPWRLSIGKLVRRDAELKNLSTFWRRRVSSGCNELVTRNYPICDATQGHTMPRYSRLGSELSIDKQE</sequence>
<protein>
    <recommendedName>
        <fullName evidence="4">Secreted protein</fullName>
    </recommendedName>
</protein>
<proteinExistence type="predicted"/>
<evidence type="ECO:0000256" key="1">
    <source>
        <dbReference type="SAM" id="SignalP"/>
    </source>
</evidence>
<evidence type="ECO:0000313" key="2">
    <source>
        <dbReference type="EMBL" id="KAK3387529.1"/>
    </source>
</evidence>
<reference evidence="2" key="1">
    <citation type="journal article" date="2023" name="Mol. Phylogenet. Evol.">
        <title>Genome-scale phylogeny and comparative genomics of the fungal order Sordariales.</title>
        <authorList>
            <person name="Hensen N."/>
            <person name="Bonometti L."/>
            <person name="Westerberg I."/>
            <person name="Brannstrom I.O."/>
            <person name="Guillou S."/>
            <person name="Cros-Aarteil S."/>
            <person name="Calhoun S."/>
            <person name="Haridas S."/>
            <person name="Kuo A."/>
            <person name="Mondo S."/>
            <person name="Pangilinan J."/>
            <person name="Riley R."/>
            <person name="LaButti K."/>
            <person name="Andreopoulos B."/>
            <person name="Lipzen A."/>
            <person name="Chen C."/>
            <person name="Yan M."/>
            <person name="Daum C."/>
            <person name="Ng V."/>
            <person name="Clum A."/>
            <person name="Steindorff A."/>
            <person name="Ohm R.A."/>
            <person name="Martin F."/>
            <person name="Silar P."/>
            <person name="Natvig D.O."/>
            <person name="Lalanne C."/>
            <person name="Gautier V."/>
            <person name="Ament-Velasquez S.L."/>
            <person name="Kruys A."/>
            <person name="Hutchinson M.I."/>
            <person name="Powell A.J."/>
            <person name="Barry K."/>
            <person name="Miller A.N."/>
            <person name="Grigoriev I.V."/>
            <person name="Debuchy R."/>
            <person name="Gladieux P."/>
            <person name="Hiltunen Thoren M."/>
            <person name="Johannesson H."/>
        </authorList>
    </citation>
    <scope>NUCLEOTIDE SEQUENCE</scope>
    <source>
        <strain evidence="2">CBS 232.78</strain>
    </source>
</reference>
<feature type="signal peptide" evidence="1">
    <location>
        <begin position="1"/>
        <end position="25"/>
    </location>
</feature>
<comment type="caution">
    <text evidence="2">The sequence shown here is derived from an EMBL/GenBank/DDBJ whole genome shotgun (WGS) entry which is preliminary data.</text>
</comment>
<name>A0AAE0NTQ7_9PEZI</name>